<evidence type="ECO:0000259" key="3">
    <source>
        <dbReference type="Pfam" id="PF21539"/>
    </source>
</evidence>
<feature type="region of interest" description="Disordered" evidence="1">
    <location>
        <begin position="115"/>
        <end position="204"/>
    </location>
</feature>
<evidence type="ECO:0000256" key="1">
    <source>
        <dbReference type="SAM" id="MobiDB-lite"/>
    </source>
</evidence>
<accession>A0A182K3R9</accession>
<dbReference type="EnsemblMetazoa" id="ACHR005404-RA">
    <property type="protein sequence ID" value="ACHR005404-PA"/>
    <property type="gene ID" value="ACHR005404"/>
</dbReference>
<feature type="domain" description="ARC105/Med15 mediator subunit central" evidence="2">
    <location>
        <begin position="205"/>
        <end position="309"/>
    </location>
</feature>
<dbReference type="PANTHER" id="PTHR31804:SF3">
    <property type="entry name" value="MEDIATOR OF RNA POLYMERASE II TRANSCRIPTION SUBUNIT 15"/>
    <property type="match status" value="1"/>
</dbReference>
<dbReference type="Pfam" id="PF21538">
    <property type="entry name" value="Med15_M"/>
    <property type="match status" value="1"/>
</dbReference>
<dbReference type="PANTHER" id="PTHR31804">
    <property type="entry name" value="MEDIATOR OF RNA POLYMERASE II TRANSCRIPTION SUBUNIT 15"/>
    <property type="match status" value="1"/>
</dbReference>
<keyword evidence="5" id="KW-1185">Reference proteome</keyword>
<dbReference type="InterPro" id="IPR048385">
    <property type="entry name" value="Med15_central"/>
</dbReference>
<dbReference type="Pfam" id="PF21539">
    <property type="entry name" value="Med15_C"/>
    <property type="match status" value="1"/>
</dbReference>
<evidence type="ECO:0000259" key="2">
    <source>
        <dbReference type="Pfam" id="PF21538"/>
    </source>
</evidence>
<dbReference type="STRING" id="43041.A0A182K3R9"/>
<evidence type="ECO:0000313" key="5">
    <source>
        <dbReference type="Proteomes" id="UP000075881"/>
    </source>
</evidence>
<dbReference type="AlphaFoldDB" id="A0A182K3R9"/>
<feature type="compositionally biased region" description="Low complexity" evidence="1">
    <location>
        <begin position="26"/>
        <end position="50"/>
    </location>
</feature>
<reference evidence="4" key="2">
    <citation type="submission" date="2020-05" db="UniProtKB">
        <authorList>
            <consortium name="EnsemblMetazoa"/>
        </authorList>
    </citation>
    <scope>IDENTIFICATION</scope>
    <source>
        <strain evidence="4">ACHKN1017</strain>
    </source>
</reference>
<name>A0A182K3R9_9DIPT</name>
<dbReference type="InterPro" id="IPR048386">
    <property type="entry name" value="Med15_C"/>
</dbReference>
<evidence type="ECO:0000313" key="4">
    <source>
        <dbReference type="EnsemblMetazoa" id="ACHR005404-PA"/>
    </source>
</evidence>
<feature type="compositionally biased region" description="Gly residues" evidence="1">
    <location>
        <begin position="1"/>
        <end position="25"/>
    </location>
</feature>
<reference evidence="5" key="1">
    <citation type="submission" date="2013-03" db="EMBL/GenBank/DDBJ databases">
        <title>The Genome Sequence of Anopheles christyi ACHKN1017.</title>
        <authorList>
            <consortium name="The Broad Institute Genomics Platform"/>
            <person name="Neafsey D.E."/>
            <person name="Besansky N."/>
            <person name="Walker B."/>
            <person name="Young S.K."/>
            <person name="Zeng Q."/>
            <person name="Gargeya S."/>
            <person name="Fitzgerald M."/>
            <person name="Haas B."/>
            <person name="Abouelleil A."/>
            <person name="Allen A.W."/>
            <person name="Alvarado L."/>
            <person name="Arachchi H.M."/>
            <person name="Berlin A.M."/>
            <person name="Chapman S.B."/>
            <person name="Gainer-Dewar J."/>
            <person name="Goldberg J."/>
            <person name="Griggs A."/>
            <person name="Gujja S."/>
            <person name="Hansen M."/>
            <person name="Howarth C."/>
            <person name="Imamovic A."/>
            <person name="Ireland A."/>
            <person name="Larimer J."/>
            <person name="McCowan C."/>
            <person name="Murphy C."/>
            <person name="Pearson M."/>
            <person name="Poon T.W."/>
            <person name="Priest M."/>
            <person name="Roberts A."/>
            <person name="Saif S."/>
            <person name="Shea T."/>
            <person name="Sisk P."/>
            <person name="Sykes S."/>
            <person name="Wortman J."/>
            <person name="Nusbaum C."/>
            <person name="Birren B."/>
        </authorList>
    </citation>
    <scope>NUCLEOTIDE SEQUENCE [LARGE SCALE GENOMIC DNA]</scope>
    <source>
        <strain evidence="5">ACHKN1017</strain>
    </source>
</reference>
<dbReference type="Proteomes" id="UP000075881">
    <property type="component" value="Unassembled WGS sequence"/>
</dbReference>
<protein>
    <submittedName>
        <fullName evidence="4">Uncharacterized protein</fullName>
    </submittedName>
</protein>
<sequence>MGQGPGVGPGVGSIGGPIGGPGGPGVTMQQQALQQQAGGMGQAGPNQMNAGVAMGPGGVVAPSGGGVMGPGPNQMIGAGGAGGPGTGQQGNFVGMGGNTMVRKPPDMMPGGNVYPGSGGAVRSVTPNNFLRQSPSPSVPSPVGPGAHGPQSHPGQMIPSPALIPSPNPHMGGVAQRSTIGQSPGGSLNTPGQPGGAVPSPLNPQDEQLYREKYRALTKYIEPLKRMIAKMENDDIDKIAKMKRLLEILSNPSVRIPLETLHKCEAALTSQLGSIRETPTNNPLVEAVSSSLQGATGNHTLQRTFRPCLEALFGPDIKNLPPPAKQPRLALDDTAAAGGTTGGVTSGGSAATTTSITPAATANSSSNNTIGSATSTTTTCIAAPQEIPHILQGEIARLDQKFKVSLDQCAISGTRTIKLICWLDDKNLPCVPPVAVTIPEDYPFTAPSCSLIEQEYNATPFLILVQKSLMARICKLPGLFTLSHLLDTWEMSVRQACSPNPTIVAPTGTSVLLGM</sequence>
<organism evidence="4 5">
    <name type="scientific">Anopheles christyi</name>
    <dbReference type="NCBI Taxonomy" id="43041"/>
    <lineage>
        <taxon>Eukaryota</taxon>
        <taxon>Metazoa</taxon>
        <taxon>Ecdysozoa</taxon>
        <taxon>Arthropoda</taxon>
        <taxon>Hexapoda</taxon>
        <taxon>Insecta</taxon>
        <taxon>Pterygota</taxon>
        <taxon>Neoptera</taxon>
        <taxon>Endopterygota</taxon>
        <taxon>Diptera</taxon>
        <taxon>Nematocera</taxon>
        <taxon>Culicoidea</taxon>
        <taxon>Culicidae</taxon>
        <taxon>Anophelinae</taxon>
        <taxon>Anopheles</taxon>
    </lineage>
</organism>
<proteinExistence type="predicted"/>
<feature type="region of interest" description="Disordered" evidence="1">
    <location>
        <begin position="1"/>
        <end position="50"/>
    </location>
</feature>
<feature type="compositionally biased region" description="Polar residues" evidence="1">
    <location>
        <begin position="175"/>
        <end position="191"/>
    </location>
</feature>
<dbReference type="VEuPathDB" id="VectorBase:ACHR005404"/>
<feature type="domain" description="ARC105/Med15 mediator subunit C-terminal" evidence="3">
    <location>
        <begin position="386"/>
        <end position="494"/>
    </location>
</feature>